<dbReference type="AlphaFoldDB" id="A0A8J5X4L9"/>
<evidence type="ECO:0000256" key="11">
    <source>
        <dbReference type="ARBA" id="ARBA00023303"/>
    </source>
</evidence>
<comment type="subcellular location">
    <subcellularLocation>
        <location evidence="1">Membrane</location>
        <topology evidence="1">Multi-pass membrane protein</topology>
    </subcellularLocation>
</comment>
<evidence type="ECO:0000256" key="5">
    <source>
        <dbReference type="ARBA" id="ARBA00022826"/>
    </source>
</evidence>
<keyword evidence="11" id="KW-0407">Ion channel</keyword>
<feature type="transmembrane region" description="Helical" evidence="13">
    <location>
        <begin position="310"/>
        <end position="334"/>
    </location>
</feature>
<feature type="region of interest" description="Disordered" evidence="12">
    <location>
        <begin position="1"/>
        <end position="71"/>
    </location>
</feature>
<evidence type="ECO:0000256" key="1">
    <source>
        <dbReference type="ARBA" id="ARBA00004141"/>
    </source>
</evidence>
<dbReference type="SUPFAM" id="SSF81324">
    <property type="entry name" value="Voltage-gated potassium channels"/>
    <property type="match status" value="1"/>
</dbReference>
<dbReference type="Gene3D" id="1.20.120.350">
    <property type="entry name" value="Voltage-gated potassium channels. Chain C"/>
    <property type="match status" value="1"/>
</dbReference>
<feature type="domain" description="Ion transport" evidence="14">
    <location>
        <begin position="140"/>
        <end position="414"/>
    </location>
</feature>
<keyword evidence="10 13" id="KW-0472">Membrane</keyword>
<sequence length="540" mass="58730">MLHSAAALIGNRPGRASDARATVAHPGDAPMWSARRAAARAAMSPSPSRNERRANASPPRSGRGASEGHRPSSLIRFASADTFSALSSRIVRSTSAVDDALGMRDNAQEDDEPRPTYTFRQAVWFTFEEASFSTLARIISCCLLCVIALSVFSFVMSTRKLCHWTSLPGDEALLRPDAPVDLSSTLLRRVCAPDSPREPWETIERACILVFTAELAIRFLAAGDRGMSGQIPSRREFVRMPLNLLDVVAVAPFYVELIVQASRPDSSTGPSLDALAVVRVLRLTRVLRVFKLSKSSTGVLVLMRTVAHSLSAIVMLNFFVLVCLVLFAALMFVAEQGTYYESCECYLREDGTQSPFESILAAAWFCIVTMTTVGYGDVTPATGLGKAVASLCMVCGLVVISLPITIIGANFDEEWSAMEEDKRRKTLHALHRSMRDDAKPGITLALLRKLIALHRCNVQAMLQSVEAQMDDQAAQLDQLMAALRAQLQAERVPLGTAHSAFGVAPELAAAKRQNSRKKSLSRAPLSAIPRGVMPQPRDAS</sequence>
<dbReference type="InterPro" id="IPR028325">
    <property type="entry name" value="VG_K_chnl"/>
</dbReference>
<dbReference type="PANTHER" id="PTHR11537">
    <property type="entry name" value="VOLTAGE-GATED POTASSIUM CHANNEL"/>
    <property type="match status" value="1"/>
</dbReference>
<dbReference type="FunFam" id="1.10.287.70:FF:000097">
    <property type="entry name" value="Potassium voltage-gated channel subfamily G member 3"/>
    <property type="match status" value="1"/>
</dbReference>
<comment type="caution">
    <text evidence="15">The sequence shown here is derived from an EMBL/GenBank/DDBJ whole genome shotgun (WGS) entry which is preliminary data.</text>
</comment>
<feature type="compositionally biased region" description="Low complexity" evidence="12">
    <location>
        <begin position="29"/>
        <end position="48"/>
    </location>
</feature>
<keyword evidence="6" id="KW-0851">Voltage-gated channel</keyword>
<evidence type="ECO:0000256" key="10">
    <source>
        <dbReference type="ARBA" id="ARBA00023136"/>
    </source>
</evidence>
<evidence type="ECO:0000313" key="16">
    <source>
        <dbReference type="Proteomes" id="UP000751190"/>
    </source>
</evidence>
<dbReference type="GO" id="GO:0005249">
    <property type="term" value="F:voltage-gated potassium channel activity"/>
    <property type="evidence" value="ECO:0007669"/>
    <property type="project" value="InterPro"/>
</dbReference>
<dbReference type="InterPro" id="IPR027359">
    <property type="entry name" value="Volt_channel_dom_sf"/>
</dbReference>
<evidence type="ECO:0000256" key="6">
    <source>
        <dbReference type="ARBA" id="ARBA00022882"/>
    </source>
</evidence>
<organism evidence="15 16">
    <name type="scientific">Diacronema lutheri</name>
    <name type="common">Unicellular marine alga</name>
    <name type="synonym">Monochrysis lutheri</name>
    <dbReference type="NCBI Taxonomy" id="2081491"/>
    <lineage>
        <taxon>Eukaryota</taxon>
        <taxon>Haptista</taxon>
        <taxon>Haptophyta</taxon>
        <taxon>Pavlovophyceae</taxon>
        <taxon>Pavlovales</taxon>
        <taxon>Pavlovaceae</taxon>
        <taxon>Diacronema</taxon>
    </lineage>
</organism>
<dbReference type="PANTHER" id="PTHR11537:SF254">
    <property type="entry name" value="POTASSIUM VOLTAGE-GATED CHANNEL PROTEIN SHAB"/>
    <property type="match status" value="1"/>
</dbReference>
<keyword evidence="7" id="KW-0630">Potassium</keyword>
<dbReference type="Proteomes" id="UP000751190">
    <property type="component" value="Unassembled WGS sequence"/>
</dbReference>
<dbReference type="EMBL" id="JAGTXO010000042">
    <property type="protein sequence ID" value="KAG8459258.1"/>
    <property type="molecule type" value="Genomic_DNA"/>
</dbReference>
<evidence type="ECO:0000256" key="12">
    <source>
        <dbReference type="SAM" id="MobiDB-lite"/>
    </source>
</evidence>
<reference evidence="15" key="1">
    <citation type="submission" date="2021-05" db="EMBL/GenBank/DDBJ databases">
        <title>The genome of the haptophyte Pavlova lutheri (Diacronema luteri, Pavlovales) - a model for lipid biosynthesis in eukaryotic algae.</title>
        <authorList>
            <person name="Hulatt C.J."/>
            <person name="Posewitz M.C."/>
        </authorList>
    </citation>
    <scope>NUCLEOTIDE SEQUENCE</scope>
    <source>
        <strain evidence="15">NIVA-4/92</strain>
    </source>
</reference>
<keyword evidence="16" id="KW-1185">Reference proteome</keyword>
<evidence type="ECO:0000313" key="15">
    <source>
        <dbReference type="EMBL" id="KAG8459258.1"/>
    </source>
</evidence>
<evidence type="ECO:0000259" key="14">
    <source>
        <dbReference type="Pfam" id="PF00520"/>
    </source>
</evidence>
<dbReference type="Pfam" id="PF00520">
    <property type="entry name" value="Ion_trans"/>
    <property type="match status" value="1"/>
</dbReference>
<keyword evidence="9" id="KW-0406">Ion transport</keyword>
<dbReference type="OrthoDB" id="296522at2759"/>
<dbReference type="GO" id="GO:0001508">
    <property type="term" value="P:action potential"/>
    <property type="evidence" value="ECO:0007669"/>
    <property type="project" value="TreeGrafter"/>
</dbReference>
<evidence type="ECO:0000256" key="9">
    <source>
        <dbReference type="ARBA" id="ARBA00023065"/>
    </source>
</evidence>
<feature type="transmembrane region" description="Helical" evidence="13">
    <location>
        <begin position="355"/>
        <end position="375"/>
    </location>
</feature>
<keyword evidence="8 13" id="KW-1133">Transmembrane helix</keyword>
<gene>
    <name evidence="15" type="ORF">KFE25_014103</name>
</gene>
<keyword evidence="2" id="KW-0813">Transport</keyword>
<evidence type="ECO:0000256" key="8">
    <source>
        <dbReference type="ARBA" id="ARBA00022989"/>
    </source>
</evidence>
<evidence type="ECO:0000256" key="4">
    <source>
        <dbReference type="ARBA" id="ARBA00022692"/>
    </source>
</evidence>
<evidence type="ECO:0000256" key="3">
    <source>
        <dbReference type="ARBA" id="ARBA00022538"/>
    </source>
</evidence>
<dbReference type="InterPro" id="IPR005821">
    <property type="entry name" value="Ion_trans_dom"/>
</dbReference>
<proteinExistence type="predicted"/>
<keyword evidence="5" id="KW-0631">Potassium channel</keyword>
<keyword evidence="3" id="KW-0633">Potassium transport</keyword>
<keyword evidence="4 13" id="KW-0812">Transmembrane</keyword>
<name>A0A8J5X4L9_DIALT</name>
<evidence type="ECO:0000256" key="7">
    <source>
        <dbReference type="ARBA" id="ARBA00022958"/>
    </source>
</evidence>
<dbReference type="GO" id="GO:0008076">
    <property type="term" value="C:voltage-gated potassium channel complex"/>
    <property type="evidence" value="ECO:0007669"/>
    <property type="project" value="InterPro"/>
</dbReference>
<accession>A0A8J5X4L9</accession>
<dbReference type="Gene3D" id="1.10.287.70">
    <property type="match status" value="1"/>
</dbReference>
<feature type="transmembrane region" description="Helical" evidence="13">
    <location>
        <begin position="135"/>
        <end position="156"/>
    </location>
</feature>
<feature type="transmembrane region" description="Helical" evidence="13">
    <location>
        <begin position="387"/>
        <end position="409"/>
    </location>
</feature>
<feature type="region of interest" description="Disordered" evidence="12">
    <location>
        <begin position="510"/>
        <end position="540"/>
    </location>
</feature>
<protein>
    <recommendedName>
        <fullName evidence="14">Ion transport domain-containing protein</fullName>
    </recommendedName>
</protein>
<dbReference type="PRINTS" id="PR00169">
    <property type="entry name" value="KCHANNEL"/>
</dbReference>
<evidence type="ECO:0000256" key="13">
    <source>
        <dbReference type="SAM" id="Phobius"/>
    </source>
</evidence>
<evidence type="ECO:0000256" key="2">
    <source>
        <dbReference type="ARBA" id="ARBA00022448"/>
    </source>
</evidence>